<dbReference type="SUPFAM" id="SSF52833">
    <property type="entry name" value="Thioredoxin-like"/>
    <property type="match status" value="1"/>
</dbReference>
<organism evidence="1 2">
    <name type="scientific">Candidatus Lloydbacteria bacterium RIFCSPLOWO2_02_FULL_51_11</name>
    <dbReference type="NCBI Taxonomy" id="1798667"/>
    <lineage>
        <taxon>Bacteria</taxon>
        <taxon>Candidatus Lloydiibacteriota</taxon>
    </lineage>
</organism>
<reference evidence="1 2" key="1">
    <citation type="journal article" date="2016" name="Nat. Commun.">
        <title>Thousands of microbial genomes shed light on interconnected biogeochemical processes in an aquifer system.</title>
        <authorList>
            <person name="Anantharaman K."/>
            <person name="Brown C.T."/>
            <person name="Hug L.A."/>
            <person name="Sharon I."/>
            <person name="Castelle C.J."/>
            <person name="Probst A.J."/>
            <person name="Thomas B.C."/>
            <person name="Singh A."/>
            <person name="Wilkins M.J."/>
            <person name="Karaoz U."/>
            <person name="Brodie E.L."/>
            <person name="Williams K.H."/>
            <person name="Hubbard S.S."/>
            <person name="Banfield J.F."/>
        </authorList>
    </citation>
    <scope>NUCLEOTIDE SEQUENCE [LARGE SCALE GENOMIC DNA]</scope>
</reference>
<comment type="caution">
    <text evidence="1">The sequence shown here is derived from an EMBL/GenBank/DDBJ whole genome shotgun (WGS) entry which is preliminary data.</text>
</comment>
<gene>
    <name evidence="1" type="ORF">A3J08_04490</name>
</gene>
<dbReference type="EMBL" id="MHLR01000010">
    <property type="protein sequence ID" value="OGZ15517.1"/>
    <property type="molecule type" value="Genomic_DNA"/>
</dbReference>
<dbReference type="PANTHER" id="PTHR34573:SF1">
    <property type="entry name" value="VITAMIN K EPOXIDE REDUCTASE DOMAIN-CONTAINING PROTEIN"/>
    <property type="match status" value="1"/>
</dbReference>
<protein>
    <recommendedName>
        <fullName evidence="3">Thioredoxin domain-containing protein</fullName>
    </recommendedName>
</protein>
<evidence type="ECO:0000313" key="2">
    <source>
        <dbReference type="Proteomes" id="UP000177573"/>
    </source>
</evidence>
<accession>A0A1G2DPF9</accession>
<proteinExistence type="predicted"/>
<dbReference type="InterPro" id="IPR036249">
    <property type="entry name" value="Thioredoxin-like_sf"/>
</dbReference>
<evidence type="ECO:0000313" key="1">
    <source>
        <dbReference type="EMBL" id="OGZ15517.1"/>
    </source>
</evidence>
<dbReference type="AlphaFoldDB" id="A0A1G2DPF9"/>
<sequence>MATWGGAGILLVTGGLFGVARLNELPGELDGFAACLTEQGATFYGAFWCPNCTDQKKMFGRSADLLPYLECSTSDGKGQLPVCAEKAVTGYPTWEFTDGTRLNGTQPLRTLADKTNCALPE</sequence>
<dbReference type="Proteomes" id="UP000177573">
    <property type="component" value="Unassembled WGS sequence"/>
</dbReference>
<evidence type="ECO:0008006" key="3">
    <source>
        <dbReference type="Google" id="ProtNLM"/>
    </source>
</evidence>
<dbReference type="PANTHER" id="PTHR34573">
    <property type="entry name" value="VKC DOMAIN-CONTAINING PROTEIN"/>
    <property type="match status" value="1"/>
</dbReference>
<name>A0A1G2DPF9_9BACT</name>
<dbReference type="Gene3D" id="3.40.30.10">
    <property type="entry name" value="Glutaredoxin"/>
    <property type="match status" value="1"/>
</dbReference>